<feature type="region of interest" description="Disordered" evidence="1">
    <location>
        <begin position="1"/>
        <end position="50"/>
    </location>
</feature>
<feature type="region of interest" description="Disordered" evidence="1">
    <location>
        <begin position="384"/>
        <end position="406"/>
    </location>
</feature>
<feature type="compositionally biased region" description="Low complexity" evidence="1">
    <location>
        <begin position="395"/>
        <end position="406"/>
    </location>
</feature>
<feature type="compositionally biased region" description="Basic and acidic residues" evidence="1">
    <location>
        <begin position="222"/>
        <end position="232"/>
    </location>
</feature>
<proteinExistence type="predicted"/>
<dbReference type="OrthoDB" id="3673077at2759"/>
<dbReference type="GeneID" id="19394997"/>
<gene>
    <name evidence="2" type="ORF">SETTUDRAFT_103674</name>
</gene>
<evidence type="ECO:0000313" key="2">
    <source>
        <dbReference type="EMBL" id="EOA90504.1"/>
    </source>
</evidence>
<feature type="region of interest" description="Disordered" evidence="1">
    <location>
        <begin position="286"/>
        <end position="332"/>
    </location>
</feature>
<dbReference type="HOGENOM" id="CLU_042706_0_0_1"/>
<evidence type="ECO:0000313" key="3">
    <source>
        <dbReference type="Proteomes" id="UP000016935"/>
    </source>
</evidence>
<accession>R0KN48</accession>
<dbReference type="EMBL" id="KB908493">
    <property type="protein sequence ID" value="EOA90504.1"/>
    <property type="molecule type" value="Genomic_DNA"/>
</dbReference>
<organism evidence="2 3">
    <name type="scientific">Exserohilum turcicum (strain 28A)</name>
    <name type="common">Northern leaf blight fungus</name>
    <name type="synonym">Setosphaeria turcica</name>
    <dbReference type="NCBI Taxonomy" id="671987"/>
    <lineage>
        <taxon>Eukaryota</taxon>
        <taxon>Fungi</taxon>
        <taxon>Dikarya</taxon>
        <taxon>Ascomycota</taxon>
        <taxon>Pezizomycotina</taxon>
        <taxon>Dothideomycetes</taxon>
        <taxon>Pleosporomycetidae</taxon>
        <taxon>Pleosporales</taxon>
        <taxon>Pleosporineae</taxon>
        <taxon>Pleosporaceae</taxon>
        <taxon>Exserohilum</taxon>
    </lineage>
</organism>
<dbReference type="AlphaFoldDB" id="R0KN48"/>
<keyword evidence="3" id="KW-1185">Reference proteome</keyword>
<reference evidence="2 3" key="2">
    <citation type="journal article" date="2013" name="PLoS Genet.">
        <title>Comparative genome structure, secondary metabolite, and effector coding capacity across Cochliobolus pathogens.</title>
        <authorList>
            <person name="Condon B.J."/>
            <person name="Leng Y."/>
            <person name="Wu D."/>
            <person name="Bushley K.E."/>
            <person name="Ohm R.A."/>
            <person name="Otillar R."/>
            <person name="Martin J."/>
            <person name="Schackwitz W."/>
            <person name="Grimwood J."/>
            <person name="MohdZainudin N."/>
            <person name="Xue C."/>
            <person name="Wang R."/>
            <person name="Manning V.A."/>
            <person name="Dhillon B."/>
            <person name="Tu Z.J."/>
            <person name="Steffenson B.J."/>
            <person name="Salamov A."/>
            <person name="Sun H."/>
            <person name="Lowry S."/>
            <person name="LaButti K."/>
            <person name="Han J."/>
            <person name="Copeland A."/>
            <person name="Lindquist E."/>
            <person name="Barry K."/>
            <person name="Schmutz J."/>
            <person name="Baker S.E."/>
            <person name="Ciuffetti L.M."/>
            <person name="Grigoriev I.V."/>
            <person name="Zhong S."/>
            <person name="Turgeon B.G."/>
        </authorList>
    </citation>
    <scope>NUCLEOTIDE SEQUENCE [LARGE SCALE GENOMIC DNA]</scope>
    <source>
        <strain evidence="3">28A</strain>
    </source>
</reference>
<evidence type="ECO:0000256" key="1">
    <source>
        <dbReference type="SAM" id="MobiDB-lite"/>
    </source>
</evidence>
<dbReference type="RefSeq" id="XP_008022330.1">
    <property type="nucleotide sequence ID" value="XM_008024139.1"/>
</dbReference>
<name>R0KN48_EXST2</name>
<feature type="region of interest" description="Disordered" evidence="1">
    <location>
        <begin position="221"/>
        <end position="246"/>
    </location>
</feature>
<reference evidence="2 3" key="1">
    <citation type="journal article" date="2012" name="PLoS Pathog.">
        <title>Diverse lifestyles and strategies of plant pathogenesis encoded in the genomes of eighteen Dothideomycetes fungi.</title>
        <authorList>
            <person name="Ohm R.A."/>
            <person name="Feau N."/>
            <person name="Henrissat B."/>
            <person name="Schoch C.L."/>
            <person name="Horwitz B.A."/>
            <person name="Barry K.W."/>
            <person name="Condon B.J."/>
            <person name="Copeland A.C."/>
            <person name="Dhillon B."/>
            <person name="Glaser F."/>
            <person name="Hesse C.N."/>
            <person name="Kosti I."/>
            <person name="LaButti K."/>
            <person name="Lindquist E.A."/>
            <person name="Lucas S."/>
            <person name="Salamov A.A."/>
            <person name="Bradshaw R.E."/>
            <person name="Ciuffetti L."/>
            <person name="Hamelin R.C."/>
            <person name="Kema G.H.J."/>
            <person name="Lawrence C."/>
            <person name="Scott J.A."/>
            <person name="Spatafora J.W."/>
            <person name="Turgeon B.G."/>
            <person name="de Wit P.J.G.M."/>
            <person name="Zhong S."/>
            <person name="Goodwin S.B."/>
            <person name="Grigoriev I.V."/>
        </authorList>
    </citation>
    <scope>NUCLEOTIDE SEQUENCE [LARGE SCALE GENOMIC DNA]</scope>
    <source>
        <strain evidence="3">28A</strain>
    </source>
</reference>
<feature type="compositionally biased region" description="Basic residues" evidence="1">
    <location>
        <begin position="302"/>
        <end position="317"/>
    </location>
</feature>
<feature type="compositionally biased region" description="Basic and acidic residues" evidence="1">
    <location>
        <begin position="1"/>
        <end position="10"/>
    </location>
</feature>
<protein>
    <submittedName>
        <fullName evidence="2">Uncharacterized protein</fullName>
    </submittedName>
</protein>
<dbReference type="Proteomes" id="UP000016935">
    <property type="component" value="Unassembled WGS sequence"/>
</dbReference>
<sequence length="497" mass="54410">MEERRPDLSRRPASFNPEAATFSPTVAKAAPPVRATEPTPPASPLHRSGVPDKLEVFMPLDDLQDLLRGETKYNTIRLSKTNLTEHCIALTQDRQDPTHNVAASMDSINIAMPYNPPSLFSTQRLEPSIRVPEVDELSTNLGLPGTVRRNKTDEDDLLLYGQSPRSFKGYAKDSLHGKLIGRALDKPLTANTLAQYLNGQTDPDYPAAAALGNLHDGFATPLEREPGEDPPRRIVQPPPGFGGERPREIRVEDRSAASFAILESPFVPTGPAALGRLRRFSDLQSANPLPQYQVPQYDRTRRPSIKRHARPRAPTRTRRTDQGPEPSAADIYPDDALWMSPRRAPYTPEPMGAFPAYAPSAVRVPAFSIAQDTTSWPTPAEVYAQKTKQSPPQPSAFTQTTTTTTTSTTDAPFDLFANHSYPSTADILDADADVEVLICMIPDLFDLGLHGALPDERPLTLGHADGTRYGVGLHGIGLGDAWRGPDLGRSDASKARW</sequence>